<gene>
    <name evidence="8" type="primary">pspC</name>
    <name evidence="8" type="ORF">D0Y50_05090</name>
</gene>
<dbReference type="PANTHER" id="PTHR33885:SF3">
    <property type="entry name" value="PHAGE SHOCK PROTEIN C"/>
    <property type="match status" value="1"/>
</dbReference>
<dbReference type="NCBIfam" id="TIGR02978">
    <property type="entry name" value="phageshock_pspC"/>
    <property type="match status" value="1"/>
</dbReference>
<keyword evidence="2" id="KW-1003">Cell membrane</keyword>
<evidence type="ECO:0000313" key="8">
    <source>
        <dbReference type="EMBL" id="AXR05806.1"/>
    </source>
</evidence>
<keyword evidence="4 6" id="KW-1133">Transmembrane helix</keyword>
<dbReference type="AlphaFoldDB" id="A0A346NJU9"/>
<dbReference type="KEGG" id="salm:D0Y50_05090"/>
<accession>A0A346NJU9</accession>
<evidence type="ECO:0000259" key="7">
    <source>
        <dbReference type="Pfam" id="PF04024"/>
    </source>
</evidence>
<proteinExistence type="predicted"/>
<dbReference type="InterPro" id="IPR014320">
    <property type="entry name" value="Phageshock_PspC"/>
</dbReference>
<dbReference type="EMBL" id="CP031769">
    <property type="protein sequence ID" value="AXR05806.1"/>
    <property type="molecule type" value="Genomic_DNA"/>
</dbReference>
<dbReference type="Pfam" id="PF04024">
    <property type="entry name" value="PspC"/>
    <property type="match status" value="1"/>
</dbReference>
<protein>
    <submittedName>
        <fullName evidence="8">Envelope stress response membrane protein PspC</fullName>
    </submittedName>
</protein>
<reference evidence="8 9" key="1">
    <citation type="submission" date="2018-08" db="EMBL/GenBank/DDBJ databases">
        <title>Salinimonas sediminis sp. nov., a piezophilic bacterium isolated from a deep-sea sediment sample from the New Britain Trench.</title>
        <authorList>
            <person name="Cao J."/>
        </authorList>
    </citation>
    <scope>NUCLEOTIDE SEQUENCE [LARGE SCALE GENOMIC DNA]</scope>
    <source>
        <strain evidence="8 9">N102</strain>
    </source>
</reference>
<comment type="subcellular location">
    <subcellularLocation>
        <location evidence="1">Cell membrane</location>
        <topology evidence="1">Single-pass membrane protein</topology>
    </subcellularLocation>
</comment>
<evidence type="ECO:0000313" key="9">
    <source>
        <dbReference type="Proteomes" id="UP000262073"/>
    </source>
</evidence>
<dbReference type="PANTHER" id="PTHR33885">
    <property type="entry name" value="PHAGE SHOCK PROTEIN C"/>
    <property type="match status" value="1"/>
</dbReference>
<dbReference type="Proteomes" id="UP000262073">
    <property type="component" value="Chromosome"/>
</dbReference>
<keyword evidence="9" id="KW-1185">Reference proteome</keyword>
<dbReference type="RefSeq" id="WP_108566421.1">
    <property type="nucleotide sequence ID" value="NZ_CP031769.1"/>
</dbReference>
<evidence type="ECO:0000256" key="5">
    <source>
        <dbReference type="ARBA" id="ARBA00023136"/>
    </source>
</evidence>
<feature type="transmembrane region" description="Helical" evidence="6">
    <location>
        <begin position="36"/>
        <end position="61"/>
    </location>
</feature>
<evidence type="ECO:0000256" key="2">
    <source>
        <dbReference type="ARBA" id="ARBA00022475"/>
    </source>
</evidence>
<name>A0A346NJU9_9ALTE</name>
<evidence type="ECO:0000256" key="1">
    <source>
        <dbReference type="ARBA" id="ARBA00004162"/>
    </source>
</evidence>
<evidence type="ECO:0000256" key="6">
    <source>
        <dbReference type="SAM" id="Phobius"/>
    </source>
</evidence>
<sequence length="149" mass="17132">MKVNKHLYRDSENGRIAGVCAGIADYFGLERWLVRILVVTAFFLLAGPFVFVGYIACWFILEKKPQGYATDASSFDTYQSEGKGWRNSDATTSKDSVEVKTKVWQAGQSPGRVLERLTKRFNDNETRLRSMEKHVTSREFQLNREINRL</sequence>
<dbReference type="OrthoDB" id="7359894at2"/>
<keyword evidence="3 6" id="KW-0812">Transmembrane</keyword>
<feature type="domain" description="Phage shock protein PspC N-terminal" evidence="7">
    <location>
        <begin position="5"/>
        <end position="63"/>
    </location>
</feature>
<dbReference type="InterPro" id="IPR052027">
    <property type="entry name" value="PspC"/>
</dbReference>
<keyword evidence="5 6" id="KW-0472">Membrane</keyword>
<dbReference type="GO" id="GO:0005886">
    <property type="term" value="C:plasma membrane"/>
    <property type="evidence" value="ECO:0007669"/>
    <property type="project" value="UniProtKB-SubCell"/>
</dbReference>
<organism evidence="8 9">
    <name type="scientific">Salinimonas sediminis</name>
    <dbReference type="NCBI Taxonomy" id="2303538"/>
    <lineage>
        <taxon>Bacteria</taxon>
        <taxon>Pseudomonadati</taxon>
        <taxon>Pseudomonadota</taxon>
        <taxon>Gammaproteobacteria</taxon>
        <taxon>Alteromonadales</taxon>
        <taxon>Alteromonadaceae</taxon>
        <taxon>Alteromonas/Salinimonas group</taxon>
        <taxon>Salinimonas</taxon>
    </lineage>
</organism>
<dbReference type="InterPro" id="IPR007168">
    <property type="entry name" value="Phageshock_PspC_N"/>
</dbReference>
<evidence type="ECO:0000256" key="4">
    <source>
        <dbReference type="ARBA" id="ARBA00022989"/>
    </source>
</evidence>
<evidence type="ECO:0000256" key="3">
    <source>
        <dbReference type="ARBA" id="ARBA00022692"/>
    </source>
</evidence>